<dbReference type="InterPro" id="IPR046450">
    <property type="entry name" value="PA_dom_sf"/>
</dbReference>
<dbReference type="InterPro" id="IPR007484">
    <property type="entry name" value="Peptidase_M28"/>
</dbReference>
<dbReference type="AlphaFoldDB" id="A0A5C6RN62"/>
<dbReference type="Proteomes" id="UP000321580">
    <property type="component" value="Unassembled WGS sequence"/>
</dbReference>
<dbReference type="RefSeq" id="WP_147167808.1">
    <property type="nucleotide sequence ID" value="NZ_VOOR01000023.1"/>
</dbReference>
<evidence type="ECO:0000313" key="3">
    <source>
        <dbReference type="EMBL" id="TXB62822.1"/>
    </source>
</evidence>
<evidence type="ECO:0000313" key="4">
    <source>
        <dbReference type="Proteomes" id="UP000321580"/>
    </source>
</evidence>
<accession>A0A5C6RN62</accession>
<evidence type="ECO:0000256" key="1">
    <source>
        <dbReference type="SAM" id="SignalP"/>
    </source>
</evidence>
<proteinExistence type="predicted"/>
<dbReference type="InterPro" id="IPR045175">
    <property type="entry name" value="M28_fam"/>
</dbReference>
<reference evidence="3 4" key="1">
    <citation type="submission" date="2019-08" db="EMBL/GenBank/DDBJ databases">
        <title>Genome of Phaeodactylibacter luteus.</title>
        <authorList>
            <person name="Bowman J.P."/>
        </authorList>
    </citation>
    <scope>NUCLEOTIDE SEQUENCE [LARGE SCALE GENOMIC DNA]</scope>
    <source>
        <strain evidence="3 4">KCTC 42180</strain>
    </source>
</reference>
<protein>
    <submittedName>
        <fullName evidence="3">M28 family peptidase</fullName>
    </submittedName>
</protein>
<feature type="chain" id="PRO_5022838960" evidence="1">
    <location>
        <begin position="22"/>
        <end position="510"/>
    </location>
</feature>
<dbReference type="SUPFAM" id="SSF53187">
    <property type="entry name" value="Zn-dependent exopeptidases"/>
    <property type="match status" value="1"/>
</dbReference>
<dbReference type="Pfam" id="PF04389">
    <property type="entry name" value="Peptidase_M28"/>
    <property type="match status" value="1"/>
</dbReference>
<dbReference type="PANTHER" id="PTHR12147">
    <property type="entry name" value="METALLOPEPTIDASE M28 FAMILY MEMBER"/>
    <property type="match status" value="1"/>
</dbReference>
<dbReference type="GO" id="GO:0008235">
    <property type="term" value="F:metalloexopeptidase activity"/>
    <property type="evidence" value="ECO:0007669"/>
    <property type="project" value="InterPro"/>
</dbReference>
<sequence>MNRNTLMLATVALFLSLPLFAQDSAAPEFNLEKSELEAHLRFLASDALEGRRTGERGNDMAAAYLSAQYAAYGLKTVPGAQGYYQPVPFEAITPPAAASLMLNKSAFQQGDNLLIMTGNIPATKTDAVFANFGWADEETGHNDYKGLDVKGKVVVVLPGTPEGQAPLVVFNAMKKKRQLAMENGAVALIELYRLQFPWEFFLSYFNKESLSLADDMESTAEAPSNFVYGWLKEGDAEESIKRLTEGKRAKAELSSKGFSRRTVMSNNVIGMIEGTDPELKDEYMLLTAHYDHVGMGKNGGGAYTAEDSIFNGARDNAMGTTALLGAVKSLSQKPPRRSVIFLAVTGEEIGLLGSQYYAETPLIPLEQTVFNLNTDGAGYNDATYVSVIGYGRTGTDSSIDAGANIFGLDVFPNPAPEQNLFDRSDNASFAKKGVPALCLSPGLTSFDDEIGKYYHQVTDNPDTIDFNYLHKYTQAFIRTARLIADEDARPFWEAGDKYEEAGMKLYQKKP</sequence>
<dbReference type="Gene3D" id="3.50.30.30">
    <property type="match status" value="1"/>
</dbReference>
<dbReference type="SUPFAM" id="SSF52025">
    <property type="entry name" value="PA domain"/>
    <property type="match status" value="1"/>
</dbReference>
<comment type="caution">
    <text evidence="3">The sequence shown here is derived from an EMBL/GenBank/DDBJ whole genome shotgun (WGS) entry which is preliminary data.</text>
</comment>
<dbReference type="GO" id="GO:0006508">
    <property type="term" value="P:proteolysis"/>
    <property type="evidence" value="ECO:0007669"/>
    <property type="project" value="InterPro"/>
</dbReference>
<organism evidence="3 4">
    <name type="scientific">Phaeodactylibacter luteus</name>
    <dbReference type="NCBI Taxonomy" id="1564516"/>
    <lineage>
        <taxon>Bacteria</taxon>
        <taxon>Pseudomonadati</taxon>
        <taxon>Bacteroidota</taxon>
        <taxon>Saprospiria</taxon>
        <taxon>Saprospirales</taxon>
        <taxon>Haliscomenobacteraceae</taxon>
        <taxon>Phaeodactylibacter</taxon>
    </lineage>
</organism>
<dbReference type="PANTHER" id="PTHR12147:SF26">
    <property type="entry name" value="PEPTIDASE M28 DOMAIN-CONTAINING PROTEIN"/>
    <property type="match status" value="1"/>
</dbReference>
<dbReference type="OrthoDB" id="844214at2"/>
<keyword evidence="4" id="KW-1185">Reference proteome</keyword>
<gene>
    <name evidence="3" type="ORF">FRY97_12150</name>
</gene>
<name>A0A5C6RN62_9BACT</name>
<keyword evidence="1" id="KW-0732">Signal</keyword>
<dbReference type="EMBL" id="VOOR01000023">
    <property type="protein sequence ID" value="TXB62822.1"/>
    <property type="molecule type" value="Genomic_DNA"/>
</dbReference>
<evidence type="ECO:0000259" key="2">
    <source>
        <dbReference type="Pfam" id="PF04389"/>
    </source>
</evidence>
<dbReference type="Gene3D" id="3.40.630.10">
    <property type="entry name" value="Zn peptidases"/>
    <property type="match status" value="1"/>
</dbReference>
<feature type="signal peptide" evidence="1">
    <location>
        <begin position="1"/>
        <end position="21"/>
    </location>
</feature>
<feature type="domain" description="Peptidase M28" evidence="2">
    <location>
        <begin position="267"/>
        <end position="477"/>
    </location>
</feature>